<dbReference type="AlphaFoldDB" id="A0A5S6Q6I1"/>
<sequence>MFGMKDKAAVGLNPAMWCVAEEWVLNNPVPVGGPGLTVEVDESLFSKRMYNRCRDSVEIPWDGSAWTIEKDYRRHYLCSCIRNTRLSSYENGVSRLSFKWAQR</sequence>
<protein>
    <submittedName>
        <fullName evidence="2">PiggyBac transposable element-derived protein domain-containing protein</fullName>
    </submittedName>
</protein>
<name>A0A5S6Q6I1_TRIMR</name>
<keyword evidence="1" id="KW-1185">Reference proteome</keyword>
<organism evidence="1 2">
    <name type="scientific">Trichuris muris</name>
    <name type="common">Mouse whipworm</name>
    <dbReference type="NCBI Taxonomy" id="70415"/>
    <lineage>
        <taxon>Eukaryota</taxon>
        <taxon>Metazoa</taxon>
        <taxon>Ecdysozoa</taxon>
        <taxon>Nematoda</taxon>
        <taxon>Enoplea</taxon>
        <taxon>Dorylaimia</taxon>
        <taxon>Trichinellida</taxon>
        <taxon>Trichuridae</taxon>
        <taxon>Trichuris</taxon>
    </lineage>
</organism>
<evidence type="ECO:0000313" key="1">
    <source>
        <dbReference type="Proteomes" id="UP000046395"/>
    </source>
</evidence>
<dbReference type="Proteomes" id="UP000046395">
    <property type="component" value="Unassembled WGS sequence"/>
</dbReference>
<accession>A0A5S6Q6I1</accession>
<proteinExistence type="predicted"/>
<reference evidence="2" key="1">
    <citation type="submission" date="2019-12" db="UniProtKB">
        <authorList>
            <consortium name="WormBaseParasite"/>
        </authorList>
    </citation>
    <scope>IDENTIFICATION</scope>
</reference>
<dbReference type="WBParaSite" id="TMUE_1000002891.1">
    <property type="protein sequence ID" value="TMUE_1000002891.1"/>
    <property type="gene ID" value="WBGene00293990"/>
</dbReference>
<evidence type="ECO:0000313" key="2">
    <source>
        <dbReference type="WBParaSite" id="TMUE_1000002891.1"/>
    </source>
</evidence>